<evidence type="ECO:0000256" key="2">
    <source>
        <dbReference type="ARBA" id="ARBA00022603"/>
    </source>
</evidence>
<dbReference type="Proteomes" id="UP000309128">
    <property type="component" value="Unassembled WGS sequence"/>
</dbReference>
<keyword evidence="3 6" id="KW-0808">Transferase</keyword>
<evidence type="ECO:0000256" key="3">
    <source>
        <dbReference type="ARBA" id="ARBA00022679"/>
    </source>
</evidence>
<comment type="caution">
    <text evidence="6">The sequence shown here is derived from an EMBL/GenBank/DDBJ whole genome shotgun (WGS) entry which is preliminary data.</text>
</comment>
<evidence type="ECO:0000313" key="7">
    <source>
        <dbReference type="Proteomes" id="UP000309128"/>
    </source>
</evidence>
<dbReference type="PRINTS" id="PR00508">
    <property type="entry name" value="S21N4MTFRASE"/>
</dbReference>
<dbReference type="RefSeq" id="WP_138672013.1">
    <property type="nucleotide sequence ID" value="NZ_VCKY01000204.1"/>
</dbReference>
<dbReference type="EMBL" id="VCKY01000204">
    <property type="protein sequence ID" value="TMR10099.1"/>
    <property type="molecule type" value="Genomic_DNA"/>
</dbReference>
<proteinExistence type="inferred from homology"/>
<keyword evidence="2 6" id="KW-0489">Methyltransferase</keyword>
<dbReference type="Gene3D" id="3.40.50.150">
    <property type="entry name" value="Vaccinia Virus protein VP39"/>
    <property type="match status" value="1"/>
</dbReference>
<dbReference type="GO" id="GO:0003677">
    <property type="term" value="F:DNA binding"/>
    <property type="evidence" value="ECO:0007669"/>
    <property type="project" value="InterPro"/>
</dbReference>
<gene>
    <name evidence="6" type="ORF">ETD86_40965</name>
</gene>
<dbReference type="InterPro" id="IPR001091">
    <property type="entry name" value="RM_Methyltransferase"/>
</dbReference>
<reference evidence="6 7" key="1">
    <citation type="submission" date="2019-05" db="EMBL/GenBank/DDBJ databases">
        <title>Draft genome sequence of Nonomuraea turkmeniaca DSM 43926.</title>
        <authorList>
            <person name="Saricaoglu S."/>
            <person name="Isik K."/>
        </authorList>
    </citation>
    <scope>NUCLEOTIDE SEQUENCE [LARGE SCALE GENOMIC DNA]</scope>
    <source>
        <strain evidence="6 7">DSM 43926</strain>
    </source>
</reference>
<dbReference type="GO" id="GO:0032259">
    <property type="term" value="P:methylation"/>
    <property type="evidence" value="ECO:0007669"/>
    <property type="project" value="UniProtKB-KW"/>
</dbReference>
<dbReference type="OrthoDB" id="9773060at2"/>
<organism evidence="6 7">
    <name type="scientific">Nonomuraea turkmeniaca</name>
    <dbReference type="NCBI Taxonomy" id="103838"/>
    <lineage>
        <taxon>Bacteria</taxon>
        <taxon>Bacillati</taxon>
        <taxon>Actinomycetota</taxon>
        <taxon>Actinomycetes</taxon>
        <taxon>Streptosporangiales</taxon>
        <taxon>Streptosporangiaceae</taxon>
        <taxon>Nonomuraea</taxon>
    </lineage>
</organism>
<dbReference type="InterPro" id="IPR002052">
    <property type="entry name" value="DNA_methylase_N6_adenine_CS"/>
</dbReference>
<dbReference type="InterPro" id="IPR002941">
    <property type="entry name" value="DNA_methylase_N4/N6"/>
</dbReference>
<sequence length="236" mass="25691">MLPAPFYEDDLVHLYQGDALDILAELGPGDADHVVTDPPYQTTGTSWATKASSWADTMNTAHWFTTWYQHVARILPDHGSFWSCCNWRTLPIVQRAAHDARLDITSVAVWHKDAIRTGSPRGLRADHELIAVMAKAAFRIADRSAGDVWTIKTGTRKPHGHPAEKPVALPARILELIQATPGQIILDPFAGSGTTAEAAKRRGHKVIAIEADAAWCQTIATRLAAVPSPADDGEPL</sequence>
<evidence type="ECO:0000259" key="5">
    <source>
        <dbReference type="Pfam" id="PF01555"/>
    </source>
</evidence>
<name>A0A5S4FLT8_9ACTN</name>
<dbReference type="PROSITE" id="PS00092">
    <property type="entry name" value="N6_MTASE"/>
    <property type="match status" value="1"/>
</dbReference>
<dbReference type="GO" id="GO:0008170">
    <property type="term" value="F:N-methyltransferase activity"/>
    <property type="evidence" value="ECO:0007669"/>
    <property type="project" value="InterPro"/>
</dbReference>
<dbReference type="Pfam" id="PF01555">
    <property type="entry name" value="N6_N4_Mtase"/>
    <property type="match status" value="1"/>
</dbReference>
<evidence type="ECO:0000313" key="6">
    <source>
        <dbReference type="EMBL" id="TMR10099.1"/>
    </source>
</evidence>
<dbReference type="InterPro" id="IPR029063">
    <property type="entry name" value="SAM-dependent_MTases_sf"/>
</dbReference>
<dbReference type="SUPFAM" id="SSF53335">
    <property type="entry name" value="S-adenosyl-L-methionine-dependent methyltransferases"/>
    <property type="match status" value="1"/>
</dbReference>
<comment type="similarity">
    <text evidence="1 4">Belongs to the N(4)/N(6)-methyltransferase family.</text>
</comment>
<feature type="domain" description="DNA methylase N-4/N-6" evidence="5">
    <location>
        <begin position="32"/>
        <end position="219"/>
    </location>
</feature>
<evidence type="ECO:0000256" key="1">
    <source>
        <dbReference type="ARBA" id="ARBA00006594"/>
    </source>
</evidence>
<accession>A0A5S4FLT8</accession>
<protein>
    <recommendedName>
        <fullName evidence="4">Methyltransferase</fullName>
        <ecNumber evidence="4">2.1.1.-</ecNumber>
    </recommendedName>
</protein>
<keyword evidence="7" id="KW-1185">Reference proteome</keyword>
<evidence type="ECO:0000256" key="4">
    <source>
        <dbReference type="RuleBase" id="RU362026"/>
    </source>
</evidence>
<dbReference type="EC" id="2.1.1.-" evidence="4"/>
<dbReference type="AlphaFoldDB" id="A0A5S4FLT8"/>